<reference evidence="2 3" key="1">
    <citation type="submission" date="2015-12" db="EMBL/GenBank/DDBJ databases">
        <title>Diversity of Burkholderia near neighbor genomes.</title>
        <authorList>
            <person name="Sahl J."/>
            <person name="Wagner D."/>
            <person name="Keim P."/>
        </authorList>
    </citation>
    <scope>NUCLEOTIDE SEQUENCE [LARGE SCALE GENOMIC DNA]</scope>
    <source>
        <strain evidence="2 3">BDU6</strain>
    </source>
</reference>
<dbReference type="RefSeq" id="WP_059597617.1">
    <property type="nucleotide sequence ID" value="NZ_CP013386.1"/>
</dbReference>
<dbReference type="EMBL" id="CP013386">
    <property type="protein sequence ID" value="AOJ02738.1"/>
    <property type="molecule type" value="Genomic_DNA"/>
</dbReference>
<protein>
    <recommendedName>
        <fullName evidence="4">Glycosyltransferase RgtA/B/C/D-like domain-containing protein</fullName>
    </recommendedName>
</protein>
<keyword evidence="1" id="KW-1133">Transmembrane helix</keyword>
<evidence type="ECO:0008006" key="4">
    <source>
        <dbReference type="Google" id="ProtNLM"/>
    </source>
</evidence>
<feature type="transmembrane region" description="Helical" evidence="1">
    <location>
        <begin position="247"/>
        <end position="269"/>
    </location>
</feature>
<proteinExistence type="predicted"/>
<accession>A0A1B4FGA2</accession>
<dbReference type="Proteomes" id="UP000062519">
    <property type="component" value="Chromosome 1"/>
</dbReference>
<dbReference type="AlphaFoldDB" id="A0A1B4FGA2"/>
<dbReference type="KEGG" id="buu:WS70_13625"/>
<feature type="transmembrane region" description="Helical" evidence="1">
    <location>
        <begin position="193"/>
        <end position="212"/>
    </location>
</feature>
<feature type="transmembrane region" description="Helical" evidence="1">
    <location>
        <begin position="333"/>
        <end position="353"/>
    </location>
</feature>
<organism evidence="2 3">
    <name type="scientific">Burkholderia mayonis</name>
    <dbReference type="NCBI Taxonomy" id="1385591"/>
    <lineage>
        <taxon>Bacteria</taxon>
        <taxon>Pseudomonadati</taxon>
        <taxon>Pseudomonadota</taxon>
        <taxon>Betaproteobacteria</taxon>
        <taxon>Burkholderiales</taxon>
        <taxon>Burkholderiaceae</taxon>
        <taxon>Burkholderia</taxon>
        <taxon>pseudomallei group</taxon>
    </lineage>
</organism>
<feature type="transmembrane region" description="Helical" evidence="1">
    <location>
        <begin position="301"/>
        <end position="321"/>
    </location>
</feature>
<keyword evidence="3" id="KW-1185">Reference proteome</keyword>
<name>A0A1B4FGA2_9BURK</name>
<keyword evidence="1" id="KW-0472">Membrane</keyword>
<evidence type="ECO:0000256" key="1">
    <source>
        <dbReference type="SAM" id="Phobius"/>
    </source>
</evidence>
<feature type="transmembrane region" description="Helical" evidence="1">
    <location>
        <begin position="83"/>
        <end position="104"/>
    </location>
</feature>
<sequence>MTQAKSRPFRNIALLLATIPVAAWLSWKNRDYQLDDSLIYLRYVRNLFDGLGLTYNAGDHFNGLTSPLYSYLLIAANSVTHSLQYTTIFLSFVFLCAAAIYGAAALSENRFEQALCGFFVVSFNYFYTTFGMETTLFLFLTALTLHFYRNDRLYLVGATIGFLILTRTEGVFLGAVIFGHYIFTRKRIPPLKYLVVAAAIILANLLFNYLYYGAPLPATGNAKIGQGRSGFWGTRYPFLNVMYMKDWFFGGDYRLLWFLFPSAVIGLFARRSSATAYLTVAYLALLGGFYVFLHIPNYHWYYAPFFYFLVLFSAIGAYQLISMAIGLAKKRKAYLLAAVPVTIVTAVFGAHNLKLADIVRGSFDPYRSIGNWINDNTPKSAVVAAVEIGTIGWYGNRYIIDILGLTNPYNADFIANKDVHSWLTKYSPDYILVHDPLWPFEATATCLTSAGAYAPEPRFNFPGYHLLVKSAAPGAKERATACGQTG</sequence>
<feature type="transmembrane region" description="Helical" evidence="1">
    <location>
        <begin position="125"/>
        <end position="148"/>
    </location>
</feature>
<keyword evidence="1" id="KW-0812">Transmembrane</keyword>
<feature type="transmembrane region" description="Helical" evidence="1">
    <location>
        <begin position="154"/>
        <end position="181"/>
    </location>
</feature>
<evidence type="ECO:0000313" key="3">
    <source>
        <dbReference type="Proteomes" id="UP000062519"/>
    </source>
</evidence>
<evidence type="ECO:0000313" key="2">
    <source>
        <dbReference type="EMBL" id="AOJ02738.1"/>
    </source>
</evidence>
<feature type="transmembrane region" description="Helical" evidence="1">
    <location>
        <begin position="276"/>
        <end position="295"/>
    </location>
</feature>
<gene>
    <name evidence="2" type="ORF">WS70_13625</name>
</gene>
<feature type="transmembrane region" description="Helical" evidence="1">
    <location>
        <begin position="12"/>
        <end position="27"/>
    </location>
</feature>